<comment type="caution">
    <text evidence="6">The sequence shown here is derived from an EMBL/GenBank/DDBJ whole genome shotgun (WGS) entry which is preliminary data.</text>
</comment>
<organism evidence="6 7">
    <name type="scientific">Planktosalinus lacus</name>
    <dbReference type="NCBI Taxonomy" id="1526573"/>
    <lineage>
        <taxon>Bacteria</taxon>
        <taxon>Pseudomonadati</taxon>
        <taxon>Bacteroidota</taxon>
        <taxon>Flavobacteriia</taxon>
        <taxon>Flavobacteriales</taxon>
        <taxon>Flavobacteriaceae</taxon>
        <taxon>Planktosalinus</taxon>
    </lineage>
</organism>
<evidence type="ECO:0000259" key="5">
    <source>
        <dbReference type="Pfam" id="PF00561"/>
    </source>
</evidence>
<dbReference type="SUPFAM" id="SSF53474">
    <property type="entry name" value="alpha/beta-Hydrolases"/>
    <property type="match status" value="1"/>
</dbReference>
<dbReference type="InterPro" id="IPR050960">
    <property type="entry name" value="AB_hydrolase_4_sf"/>
</dbReference>
<gene>
    <name evidence="6" type="ORF">GCM10011312_02110</name>
</gene>
<evidence type="ECO:0000256" key="4">
    <source>
        <dbReference type="PIRSR" id="PIRSR005211-1"/>
    </source>
</evidence>
<feature type="active site" description="Charge relay system" evidence="4">
    <location>
        <position position="296"/>
    </location>
</feature>
<dbReference type="InterPro" id="IPR000952">
    <property type="entry name" value="AB_hydrolase_4_CS"/>
</dbReference>
<dbReference type="InterPro" id="IPR000073">
    <property type="entry name" value="AB_hydrolase_1"/>
</dbReference>
<dbReference type="InterPro" id="IPR012020">
    <property type="entry name" value="ABHD4"/>
</dbReference>
<protein>
    <submittedName>
        <fullName evidence="6">Alpha/beta hydrolase</fullName>
    </submittedName>
</protein>
<comment type="similarity">
    <text evidence="1">Belongs to the AB hydrolase superfamily. AB hydrolase 4 family.</text>
</comment>
<evidence type="ECO:0000256" key="2">
    <source>
        <dbReference type="ARBA" id="ARBA00022487"/>
    </source>
</evidence>
<feature type="active site" description="Charge relay system" evidence="4">
    <location>
        <position position="141"/>
    </location>
</feature>
<evidence type="ECO:0000256" key="3">
    <source>
        <dbReference type="ARBA" id="ARBA00022801"/>
    </source>
</evidence>
<dbReference type="Gene3D" id="3.40.50.1820">
    <property type="entry name" value="alpha/beta hydrolase"/>
    <property type="match status" value="1"/>
</dbReference>
<evidence type="ECO:0000256" key="1">
    <source>
        <dbReference type="ARBA" id="ARBA00010884"/>
    </source>
</evidence>
<name>A0A8J2Y7H5_9FLAO</name>
<dbReference type="RefSeq" id="WP_188438591.1">
    <property type="nucleotide sequence ID" value="NZ_BMGK01000001.1"/>
</dbReference>
<dbReference type="InterPro" id="IPR029058">
    <property type="entry name" value="AB_hydrolase_fold"/>
</dbReference>
<accession>A0A8J2Y7H5</accession>
<sequence>MPLVKSTYKPPILFRSGHLSTIYSSKLRVPPPLYQTRERIHLKDGDFLDIDWSYSQNKSHQLAILIHGLEGNAQRPYMKGVASYLNKNDWDTVAVNLRGCSGEPNKLFRSYNAGSTEDLEAVLQHIFKNYHYSSIVLNGFSLGGNLILKYLGERKTLPVEIKKAVVISTPLMLDKSLEELNKFSNSIYARFFLKSLRKKIKEKTEMFPNEISENEQKKIKTLLDFDMVYTSKAHGFKDAYEYYHKNSSLQFLPEIKIPVLIINAQNDSFLSPACLPYDLAEHNEYIHLETPKYGGHVGFFDKNNVYYNEKRTLDFIKSL</sequence>
<feature type="active site" description="Charge relay system" evidence="4">
    <location>
        <position position="267"/>
    </location>
</feature>
<evidence type="ECO:0000313" key="6">
    <source>
        <dbReference type="EMBL" id="GGD81341.1"/>
    </source>
</evidence>
<dbReference type="PANTHER" id="PTHR10794:SF94">
    <property type="entry name" value="ESTERASE YHET-RELATED"/>
    <property type="match status" value="1"/>
</dbReference>
<feature type="domain" description="AB hydrolase-1" evidence="5">
    <location>
        <begin position="64"/>
        <end position="302"/>
    </location>
</feature>
<dbReference type="Proteomes" id="UP000652231">
    <property type="component" value="Unassembled WGS sequence"/>
</dbReference>
<dbReference type="PROSITE" id="PS01133">
    <property type="entry name" value="UPF0017"/>
    <property type="match status" value="1"/>
</dbReference>
<reference evidence="6" key="1">
    <citation type="journal article" date="2014" name="Int. J. Syst. Evol. Microbiol.">
        <title>Complete genome sequence of Corynebacterium casei LMG S-19264T (=DSM 44701T), isolated from a smear-ripened cheese.</title>
        <authorList>
            <consortium name="US DOE Joint Genome Institute (JGI-PGF)"/>
            <person name="Walter F."/>
            <person name="Albersmeier A."/>
            <person name="Kalinowski J."/>
            <person name="Ruckert C."/>
        </authorList>
    </citation>
    <scope>NUCLEOTIDE SEQUENCE</scope>
    <source>
        <strain evidence="6">CGMCC 1.12924</strain>
    </source>
</reference>
<dbReference type="GO" id="GO:0034338">
    <property type="term" value="F:short-chain carboxylesterase activity"/>
    <property type="evidence" value="ECO:0007669"/>
    <property type="project" value="TreeGrafter"/>
</dbReference>
<dbReference type="PIRSF" id="PIRSF005211">
    <property type="entry name" value="Ab_hydro_YheT"/>
    <property type="match status" value="1"/>
</dbReference>
<dbReference type="AlphaFoldDB" id="A0A8J2Y7H5"/>
<dbReference type="PANTHER" id="PTHR10794">
    <property type="entry name" value="ABHYDROLASE DOMAIN-CONTAINING PROTEIN"/>
    <property type="match status" value="1"/>
</dbReference>
<keyword evidence="7" id="KW-1185">Reference proteome</keyword>
<reference evidence="6" key="2">
    <citation type="submission" date="2020-09" db="EMBL/GenBank/DDBJ databases">
        <authorList>
            <person name="Sun Q."/>
            <person name="Zhou Y."/>
        </authorList>
    </citation>
    <scope>NUCLEOTIDE SEQUENCE</scope>
    <source>
        <strain evidence="6">CGMCC 1.12924</strain>
    </source>
</reference>
<dbReference type="EMBL" id="BMGK01000001">
    <property type="protein sequence ID" value="GGD81341.1"/>
    <property type="molecule type" value="Genomic_DNA"/>
</dbReference>
<evidence type="ECO:0000313" key="7">
    <source>
        <dbReference type="Proteomes" id="UP000652231"/>
    </source>
</evidence>
<dbReference type="Pfam" id="PF00561">
    <property type="entry name" value="Abhydrolase_1"/>
    <property type="match status" value="1"/>
</dbReference>
<dbReference type="GO" id="GO:0047372">
    <property type="term" value="F:monoacylglycerol lipase activity"/>
    <property type="evidence" value="ECO:0007669"/>
    <property type="project" value="TreeGrafter"/>
</dbReference>
<keyword evidence="3 6" id="KW-0378">Hydrolase</keyword>
<proteinExistence type="inferred from homology"/>
<keyword evidence="2" id="KW-0719">Serine esterase</keyword>